<proteinExistence type="predicted"/>
<protein>
    <submittedName>
        <fullName evidence="2">Uncharacterized protein</fullName>
    </submittedName>
</protein>
<evidence type="ECO:0000256" key="1">
    <source>
        <dbReference type="SAM" id="SignalP"/>
    </source>
</evidence>
<evidence type="ECO:0000313" key="2">
    <source>
        <dbReference type="EMBL" id="CAH9141452.1"/>
    </source>
</evidence>
<feature type="signal peptide" evidence="1">
    <location>
        <begin position="1"/>
        <end position="23"/>
    </location>
</feature>
<dbReference type="Proteomes" id="UP001152523">
    <property type="component" value="Unassembled WGS sequence"/>
</dbReference>
<keyword evidence="1" id="KW-0732">Signal</keyword>
<dbReference type="InterPro" id="IPR010417">
    <property type="entry name" value="Embryo-specific_ATS3"/>
</dbReference>
<organism evidence="2 3">
    <name type="scientific">Cuscuta epithymum</name>
    <dbReference type="NCBI Taxonomy" id="186058"/>
    <lineage>
        <taxon>Eukaryota</taxon>
        <taxon>Viridiplantae</taxon>
        <taxon>Streptophyta</taxon>
        <taxon>Embryophyta</taxon>
        <taxon>Tracheophyta</taxon>
        <taxon>Spermatophyta</taxon>
        <taxon>Magnoliopsida</taxon>
        <taxon>eudicotyledons</taxon>
        <taxon>Gunneridae</taxon>
        <taxon>Pentapetalae</taxon>
        <taxon>asterids</taxon>
        <taxon>lamiids</taxon>
        <taxon>Solanales</taxon>
        <taxon>Convolvulaceae</taxon>
        <taxon>Cuscuteae</taxon>
        <taxon>Cuscuta</taxon>
        <taxon>Cuscuta subgen. Cuscuta</taxon>
    </lineage>
</organism>
<dbReference type="CDD" id="cd00113">
    <property type="entry name" value="PLAT"/>
    <property type="match status" value="1"/>
</dbReference>
<comment type="caution">
    <text evidence="2">The sequence shown here is derived from an EMBL/GenBank/DDBJ whole genome shotgun (WGS) entry which is preliminary data.</text>
</comment>
<name>A0AAV0G1N4_9ASTE</name>
<gene>
    <name evidence="2" type="ORF">CEPIT_LOCUS39137</name>
</gene>
<dbReference type="AlphaFoldDB" id="A0AAV0G1N4"/>
<feature type="chain" id="PRO_5043392870" evidence="1">
    <location>
        <begin position="24"/>
        <end position="204"/>
    </location>
</feature>
<evidence type="ECO:0000313" key="3">
    <source>
        <dbReference type="Proteomes" id="UP001152523"/>
    </source>
</evidence>
<dbReference type="InterPro" id="IPR036392">
    <property type="entry name" value="PLAT/LH2_dom_sf"/>
</dbReference>
<dbReference type="PANTHER" id="PTHR31718">
    <property type="entry name" value="PLAT DOMAIN-CONTAINING PROTEIN"/>
    <property type="match status" value="1"/>
</dbReference>
<dbReference type="SUPFAM" id="SSF49723">
    <property type="entry name" value="Lipase/lipooxygenase domain (PLAT/LH2 domain)"/>
    <property type="match status" value="1"/>
</dbReference>
<sequence length="204" mass="22313">MGKKSHFLAGFLLSFALISLSDAAYDSIVSFPQTAPPSFRINSTAQPYHSLSAESCDFSVTIVTSCSSPSPTRDQVSITFGDAYGNQVYAPRLHDPFTRTFERCSSDTYQVYGPCTHQICYLYIYRSGYDGWIPRDITVSGANTMEVTFRYKDVPIPADIWYGFDYCSSGGAVVKAKSILVSVLVSVLVHTIGGGGPVRPRSLL</sequence>
<reference evidence="2" key="1">
    <citation type="submission" date="2022-07" db="EMBL/GenBank/DDBJ databases">
        <authorList>
            <person name="Macas J."/>
            <person name="Novak P."/>
            <person name="Neumann P."/>
        </authorList>
    </citation>
    <scope>NUCLEOTIDE SEQUENCE</scope>
</reference>
<dbReference type="Gene3D" id="2.60.60.20">
    <property type="entry name" value="PLAT/LH2 domain"/>
    <property type="match status" value="1"/>
</dbReference>
<dbReference type="PANTHER" id="PTHR31718:SF66">
    <property type="entry name" value="PLAT_LH2 DOMAIN SUPERFAMILY PROTEIN"/>
    <property type="match status" value="1"/>
</dbReference>
<accession>A0AAV0G1N4</accession>
<dbReference type="Pfam" id="PF06232">
    <property type="entry name" value="ATS3"/>
    <property type="match status" value="1"/>
</dbReference>
<dbReference type="EMBL" id="CAMAPF010001029">
    <property type="protein sequence ID" value="CAH9141452.1"/>
    <property type="molecule type" value="Genomic_DNA"/>
</dbReference>
<keyword evidence="3" id="KW-1185">Reference proteome</keyword>